<sequence>MAHSLAGTFDVGLERSCVPGSPTRRDWVRHGACPPGMERHEAFFAGFAYAPHRHDTYAIGYTVEGVQSFGYRGSEEHSLPGHVMVLHPDEVHDGHAGTEDGFLFRMLYLRPDVIRDALAQAGPGGRPAPLPFIDGAVSRDPRVIRALMPALADMKAEIDPLEADRIVQELADALNAISGNLLTPPSRSHQQAVDRAREYLRGNLADTVTSEELEQETGLDRYELSRQFRRLVGTSPYRYLVMRRLDAVRDAILDGDSLADAAMAAGFADQAHMTRHFKKAFGVTPGKWLALSQKTP</sequence>
<dbReference type="InterPro" id="IPR018060">
    <property type="entry name" value="HTH_AraC"/>
</dbReference>
<dbReference type="GO" id="GO:0003700">
    <property type="term" value="F:DNA-binding transcription factor activity"/>
    <property type="evidence" value="ECO:0007669"/>
    <property type="project" value="InterPro"/>
</dbReference>
<dbReference type="InterPro" id="IPR003313">
    <property type="entry name" value="AraC-bd"/>
</dbReference>
<dbReference type="Gene3D" id="1.10.10.60">
    <property type="entry name" value="Homeodomain-like"/>
    <property type="match status" value="1"/>
</dbReference>
<accession>A0A437QY56</accession>
<proteinExistence type="predicted"/>
<dbReference type="AlphaFoldDB" id="A0A437QY56"/>
<keyword evidence="2" id="KW-0238">DNA-binding</keyword>
<evidence type="ECO:0000259" key="4">
    <source>
        <dbReference type="PROSITE" id="PS01124"/>
    </source>
</evidence>
<dbReference type="Proteomes" id="UP000287447">
    <property type="component" value="Unassembled WGS sequence"/>
</dbReference>
<dbReference type="SUPFAM" id="SSF51215">
    <property type="entry name" value="Regulatory protein AraC"/>
    <property type="match status" value="1"/>
</dbReference>
<comment type="caution">
    <text evidence="5">The sequence shown here is derived from an EMBL/GenBank/DDBJ whole genome shotgun (WGS) entry which is preliminary data.</text>
</comment>
<dbReference type="InterPro" id="IPR050204">
    <property type="entry name" value="AraC_XylS_family_regulators"/>
</dbReference>
<evidence type="ECO:0000313" key="5">
    <source>
        <dbReference type="EMBL" id="RVU39465.1"/>
    </source>
</evidence>
<evidence type="ECO:0000256" key="1">
    <source>
        <dbReference type="ARBA" id="ARBA00023015"/>
    </source>
</evidence>
<dbReference type="InterPro" id="IPR037923">
    <property type="entry name" value="HTH-like"/>
</dbReference>
<dbReference type="Pfam" id="PF02311">
    <property type="entry name" value="AraC_binding"/>
    <property type="match status" value="1"/>
</dbReference>
<dbReference type="PANTHER" id="PTHR46796">
    <property type="entry name" value="HTH-TYPE TRANSCRIPTIONAL ACTIVATOR RHAS-RELATED"/>
    <property type="match status" value="1"/>
</dbReference>
<gene>
    <name evidence="5" type="ORF">EOI86_09595</name>
</gene>
<keyword evidence="3" id="KW-0804">Transcription</keyword>
<dbReference type="PROSITE" id="PS01124">
    <property type="entry name" value="HTH_ARAC_FAMILY_2"/>
    <property type="match status" value="1"/>
</dbReference>
<evidence type="ECO:0000256" key="2">
    <source>
        <dbReference type="ARBA" id="ARBA00023125"/>
    </source>
</evidence>
<dbReference type="InterPro" id="IPR009057">
    <property type="entry name" value="Homeodomain-like_sf"/>
</dbReference>
<dbReference type="GO" id="GO:0043565">
    <property type="term" value="F:sequence-specific DNA binding"/>
    <property type="evidence" value="ECO:0007669"/>
    <property type="project" value="InterPro"/>
</dbReference>
<dbReference type="Pfam" id="PF12833">
    <property type="entry name" value="HTH_18"/>
    <property type="match status" value="1"/>
</dbReference>
<name>A0A437QY56_9PROT</name>
<dbReference type="SUPFAM" id="SSF46689">
    <property type="entry name" value="Homeodomain-like"/>
    <property type="match status" value="2"/>
</dbReference>
<evidence type="ECO:0000256" key="3">
    <source>
        <dbReference type="ARBA" id="ARBA00023163"/>
    </source>
</evidence>
<keyword evidence="6" id="KW-1185">Reference proteome</keyword>
<dbReference type="SMART" id="SM00342">
    <property type="entry name" value="HTH_ARAC"/>
    <property type="match status" value="1"/>
</dbReference>
<evidence type="ECO:0000313" key="6">
    <source>
        <dbReference type="Proteomes" id="UP000287447"/>
    </source>
</evidence>
<reference evidence="6" key="1">
    <citation type="submission" date="2019-01" db="EMBL/GenBank/DDBJ databases">
        <title>Gri0909 isolated from a small marine red alga.</title>
        <authorList>
            <person name="Kim J."/>
            <person name="Jeong S.E."/>
            <person name="Jeon C.O."/>
        </authorList>
    </citation>
    <scope>NUCLEOTIDE SEQUENCE [LARGE SCALE GENOMIC DNA]</scope>
    <source>
        <strain evidence="6">Gri0909</strain>
    </source>
</reference>
<feature type="domain" description="HTH araC/xylS-type" evidence="4">
    <location>
        <begin position="194"/>
        <end position="291"/>
    </location>
</feature>
<dbReference type="PANTHER" id="PTHR46796:SF2">
    <property type="entry name" value="TRANSCRIPTIONAL REGULATORY PROTEIN"/>
    <property type="match status" value="1"/>
</dbReference>
<organism evidence="5 6">
    <name type="scientific">Hwanghaeella grinnelliae</name>
    <dbReference type="NCBI Taxonomy" id="2500179"/>
    <lineage>
        <taxon>Bacteria</taxon>
        <taxon>Pseudomonadati</taxon>
        <taxon>Pseudomonadota</taxon>
        <taxon>Alphaproteobacteria</taxon>
        <taxon>Rhodospirillales</taxon>
        <taxon>Rhodospirillaceae</taxon>
        <taxon>Hwanghaeella</taxon>
    </lineage>
</organism>
<keyword evidence="1" id="KW-0805">Transcription regulation</keyword>
<dbReference type="OrthoDB" id="9809338at2"/>
<protein>
    <submittedName>
        <fullName evidence="5">AraC family transcriptional regulator</fullName>
    </submittedName>
</protein>
<dbReference type="EMBL" id="SADE01000001">
    <property type="protein sequence ID" value="RVU39465.1"/>
    <property type="molecule type" value="Genomic_DNA"/>
</dbReference>